<keyword evidence="3" id="KW-1185">Reference proteome</keyword>
<name>C5BMW1_TERTT</name>
<evidence type="ECO:0000313" key="2">
    <source>
        <dbReference type="EMBL" id="ACR12337.1"/>
    </source>
</evidence>
<evidence type="ECO:0000256" key="1">
    <source>
        <dbReference type="SAM" id="MobiDB-lite"/>
    </source>
</evidence>
<protein>
    <submittedName>
        <fullName evidence="2">Conserved domain protein</fullName>
    </submittedName>
</protein>
<organism evidence="2 3">
    <name type="scientific">Teredinibacter turnerae (strain ATCC 39867 / T7901)</name>
    <dbReference type="NCBI Taxonomy" id="377629"/>
    <lineage>
        <taxon>Bacteria</taxon>
        <taxon>Pseudomonadati</taxon>
        <taxon>Pseudomonadota</taxon>
        <taxon>Gammaproteobacteria</taxon>
        <taxon>Cellvibrionales</taxon>
        <taxon>Cellvibrionaceae</taxon>
        <taxon>Teredinibacter</taxon>
    </lineage>
</organism>
<feature type="region of interest" description="Disordered" evidence="1">
    <location>
        <begin position="86"/>
        <end position="116"/>
    </location>
</feature>
<dbReference type="Proteomes" id="UP000009080">
    <property type="component" value="Chromosome"/>
</dbReference>
<dbReference type="HOGENOM" id="CLU_785101_0_0_6"/>
<sequence length="353" mass="38325">MEKEMMIKQLLALVLAWGCAIPGFAALSTDKEKPTEIDLAKNYPVILRDSDVEGTFYVRVINIPPGVKDYFSVEITAEKIEVEALKDPRSKSTDDSETAMETAAEGTNTKGAADPCSDLKTATKKLQDETNPAMVGFHLTQVKTLLDDEQCRTSEITYAAKSAIESTQSAVFKVSVAHGERVTLLIKTQDKDKKLTRSFYEHVISGAQEKFYTHVGFTFLKNQGTEWYSKPTVADDGKTTYTVARQESQDDILYVPTALFTMPMGSRGKTVEYGITAGLGVNNSDVVVVLGGSLIIKQNVLVSLLVGVQEQSSLNGGYANGQALGETAVDSDALNGKEFRGTVGLSVGYRFGK</sequence>
<accession>C5BMW1</accession>
<dbReference type="AlphaFoldDB" id="C5BMW1"/>
<dbReference type="KEGG" id="ttu:TERTU_0447"/>
<dbReference type="EMBL" id="CP001614">
    <property type="protein sequence ID" value="ACR12337.1"/>
    <property type="molecule type" value="Genomic_DNA"/>
</dbReference>
<gene>
    <name evidence="2" type="ordered locus">TERTU_0447</name>
</gene>
<dbReference type="eggNOG" id="ENOG5030T2F">
    <property type="taxonomic scope" value="Bacteria"/>
</dbReference>
<proteinExistence type="predicted"/>
<evidence type="ECO:0000313" key="3">
    <source>
        <dbReference type="Proteomes" id="UP000009080"/>
    </source>
</evidence>
<reference evidence="2 3" key="1">
    <citation type="journal article" date="2009" name="PLoS ONE">
        <title>The complete genome of Teredinibacter turnerae T7901: an intracellular endosymbiont of marine wood-boring bivalves (shipworms).</title>
        <authorList>
            <person name="Yang J.C."/>
            <person name="Madupu R."/>
            <person name="Durkin A.S."/>
            <person name="Ekborg N.A."/>
            <person name="Pedamallu C.S."/>
            <person name="Hostetler J.B."/>
            <person name="Radune D."/>
            <person name="Toms B.S."/>
            <person name="Henrissat B."/>
            <person name="Coutinho P.M."/>
            <person name="Schwarz S."/>
            <person name="Field L."/>
            <person name="Trindade-Silva A.E."/>
            <person name="Soares C.A.G."/>
            <person name="Elshahawi S."/>
            <person name="Hanora A."/>
            <person name="Schmidt E.W."/>
            <person name="Haygood M.G."/>
            <person name="Posfai J."/>
            <person name="Benner J."/>
            <person name="Madinger C."/>
            <person name="Nove J."/>
            <person name="Anton B."/>
            <person name="Chaudhary K."/>
            <person name="Foster J."/>
            <person name="Holman A."/>
            <person name="Kumar S."/>
            <person name="Lessard P.A."/>
            <person name="Luyten Y.A."/>
            <person name="Slatko B."/>
            <person name="Wood N."/>
            <person name="Wu B."/>
            <person name="Teplitski M."/>
            <person name="Mougous J.D."/>
            <person name="Ward N."/>
            <person name="Eisen J.A."/>
            <person name="Badger J.H."/>
            <person name="Distel D.L."/>
        </authorList>
    </citation>
    <scope>NUCLEOTIDE SEQUENCE [LARGE SCALE GENOMIC DNA]</scope>
    <source>
        <strain evidence="3">ATCC 39867 / T7901</strain>
    </source>
</reference>